<organism evidence="7 8">
    <name type="scientific">Sneathiella chinensis</name>
    <dbReference type="NCBI Taxonomy" id="349750"/>
    <lineage>
        <taxon>Bacteria</taxon>
        <taxon>Pseudomonadati</taxon>
        <taxon>Pseudomonadota</taxon>
        <taxon>Alphaproteobacteria</taxon>
        <taxon>Sneathiellales</taxon>
        <taxon>Sneathiellaceae</taxon>
        <taxon>Sneathiella</taxon>
    </lineage>
</organism>
<evidence type="ECO:0000313" key="7">
    <source>
        <dbReference type="EMBL" id="GLQ06398.1"/>
    </source>
</evidence>
<evidence type="ECO:0000256" key="2">
    <source>
        <dbReference type="ARBA" id="ARBA00022448"/>
    </source>
</evidence>
<dbReference type="Proteomes" id="UP001161409">
    <property type="component" value="Unassembled WGS sequence"/>
</dbReference>
<dbReference type="Gene3D" id="3.40.50.2300">
    <property type="match status" value="2"/>
</dbReference>
<gene>
    <name evidence="7" type="ORF">GCM10007924_16190</name>
</gene>
<protein>
    <recommendedName>
        <fullName evidence="6">Leucine-binding protein domain-containing protein</fullName>
    </recommendedName>
</protein>
<feature type="domain" description="Leucine-binding protein" evidence="6">
    <location>
        <begin position="30"/>
        <end position="362"/>
    </location>
</feature>
<reference evidence="7" key="2">
    <citation type="submission" date="2023-01" db="EMBL/GenBank/DDBJ databases">
        <title>Draft genome sequence of Sneathiella chinensis strain NBRC 103408.</title>
        <authorList>
            <person name="Sun Q."/>
            <person name="Mori K."/>
        </authorList>
    </citation>
    <scope>NUCLEOTIDE SEQUENCE</scope>
    <source>
        <strain evidence="7">NBRC 103408</strain>
    </source>
</reference>
<proteinExistence type="inferred from homology"/>
<keyword evidence="2" id="KW-0813">Transport</keyword>
<dbReference type="Pfam" id="PF13458">
    <property type="entry name" value="Peripla_BP_6"/>
    <property type="match status" value="1"/>
</dbReference>
<sequence length="388" mass="42033">MGLVAGAALAAATLGTTAARADQGVHDDKIVLGTHTPLSGSVALWGIPSSNGMRMKIEEVNEAGGINGRKIELIVEDNAYQQNKAAQAGDKLLRRDKVFALIGALGTPMNMVTMSRALKMNVMNIFPVTAAKEMYEPYHRLKFSLFTPYYDQMRAAISHFVDNEGIKKIGVLYQDDDFGKNVLEGCVDQAKEHGITDVVTVNFKRGAKDFSSQVAKLRSEGAELVCLGSIIGETIGAVATARKIGYNPKFLVSSAGYVPENVTLAKGLTEGMYGASQTPIPYYDDATPEVKAWMDKYKARFEKDAVLQSIAGYEAMEVFLKAVELAGKDVTAEKVAIALESIKDHPSNFGGAPVSFSEDDHLGPDARSSAKLFQVQGDKWVYVKDLKY</sequence>
<dbReference type="PRINTS" id="PR00337">
    <property type="entry name" value="LEUILEVALBP"/>
</dbReference>
<dbReference type="InterPro" id="IPR028081">
    <property type="entry name" value="Leu-bd"/>
</dbReference>
<keyword evidence="8" id="KW-1185">Reference proteome</keyword>
<evidence type="ECO:0000256" key="4">
    <source>
        <dbReference type="ARBA" id="ARBA00022970"/>
    </source>
</evidence>
<dbReference type="PANTHER" id="PTHR47235:SF1">
    <property type="entry name" value="BLR6548 PROTEIN"/>
    <property type="match status" value="1"/>
</dbReference>
<dbReference type="PANTHER" id="PTHR47235">
    <property type="entry name" value="BLR6548 PROTEIN"/>
    <property type="match status" value="1"/>
</dbReference>
<evidence type="ECO:0000256" key="1">
    <source>
        <dbReference type="ARBA" id="ARBA00010062"/>
    </source>
</evidence>
<dbReference type="InterPro" id="IPR028082">
    <property type="entry name" value="Peripla_BP_I"/>
</dbReference>
<comment type="similarity">
    <text evidence="1">Belongs to the leucine-binding protein family.</text>
</comment>
<comment type="caution">
    <text evidence="7">The sequence shown here is derived from an EMBL/GenBank/DDBJ whole genome shotgun (WGS) entry which is preliminary data.</text>
</comment>
<accession>A0ABQ5U3J6</accession>
<dbReference type="EMBL" id="BSNF01000006">
    <property type="protein sequence ID" value="GLQ06398.1"/>
    <property type="molecule type" value="Genomic_DNA"/>
</dbReference>
<evidence type="ECO:0000256" key="3">
    <source>
        <dbReference type="ARBA" id="ARBA00022729"/>
    </source>
</evidence>
<reference evidence="7" key="1">
    <citation type="journal article" date="2014" name="Int. J. Syst. Evol. Microbiol.">
        <title>Complete genome of a new Firmicutes species belonging to the dominant human colonic microbiota ('Ruminococcus bicirculans') reveals two chromosomes and a selective capacity to utilize plant glucans.</title>
        <authorList>
            <consortium name="NISC Comparative Sequencing Program"/>
            <person name="Wegmann U."/>
            <person name="Louis P."/>
            <person name="Goesmann A."/>
            <person name="Henrissat B."/>
            <person name="Duncan S.H."/>
            <person name="Flint H.J."/>
        </authorList>
    </citation>
    <scope>NUCLEOTIDE SEQUENCE</scope>
    <source>
        <strain evidence="7">NBRC 103408</strain>
    </source>
</reference>
<dbReference type="CDD" id="cd06343">
    <property type="entry name" value="PBP1_ABC_ligand_binding-like"/>
    <property type="match status" value="1"/>
</dbReference>
<feature type="chain" id="PRO_5045984544" description="Leucine-binding protein domain-containing protein" evidence="5">
    <location>
        <begin position="22"/>
        <end position="388"/>
    </location>
</feature>
<dbReference type="SUPFAM" id="SSF53822">
    <property type="entry name" value="Periplasmic binding protein-like I"/>
    <property type="match status" value="1"/>
</dbReference>
<keyword evidence="3 5" id="KW-0732">Signal</keyword>
<keyword evidence="4" id="KW-0029">Amino-acid transport</keyword>
<name>A0ABQ5U3J6_9PROT</name>
<feature type="signal peptide" evidence="5">
    <location>
        <begin position="1"/>
        <end position="21"/>
    </location>
</feature>
<evidence type="ECO:0000313" key="8">
    <source>
        <dbReference type="Proteomes" id="UP001161409"/>
    </source>
</evidence>
<evidence type="ECO:0000256" key="5">
    <source>
        <dbReference type="SAM" id="SignalP"/>
    </source>
</evidence>
<evidence type="ECO:0000259" key="6">
    <source>
        <dbReference type="Pfam" id="PF13458"/>
    </source>
</evidence>
<dbReference type="InterPro" id="IPR000709">
    <property type="entry name" value="Leu_Ile_Val-bd"/>
</dbReference>